<dbReference type="InterPro" id="IPR005829">
    <property type="entry name" value="Sugar_transporter_CS"/>
</dbReference>
<dbReference type="PROSITE" id="PS00217">
    <property type="entry name" value="SUGAR_TRANSPORT_2"/>
    <property type="match status" value="1"/>
</dbReference>
<name>A0A0N1P0W8_9EURO</name>
<dbReference type="InterPro" id="IPR005828">
    <property type="entry name" value="MFS_sugar_transport-like"/>
</dbReference>
<dbReference type="Gene3D" id="1.20.1250.20">
    <property type="entry name" value="MFS general substrate transporter like domains"/>
    <property type="match status" value="1"/>
</dbReference>
<dbReference type="PANTHER" id="PTHR48022:SF5">
    <property type="entry name" value="ALPHA-GLUCOSIDES PERMEASE MPH2-RELATED"/>
    <property type="match status" value="1"/>
</dbReference>
<evidence type="ECO:0000256" key="2">
    <source>
        <dbReference type="ARBA" id="ARBA00010992"/>
    </source>
</evidence>
<dbReference type="FunFam" id="1.20.1250.20:FF:000078">
    <property type="entry name" value="MFS maltose transporter, putative"/>
    <property type="match status" value="1"/>
</dbReference>
<evidence type="ECO:0000256" key="1">
    <source>
        <dbReference type="ARBA" id="ARBA00004141"/>
    </source>
</evidence>
<feature type="transmembrane region" description="Helical" evidence="9">
    <location>
        <begin position="408"/>
        <end position="428"/>
    </location>
</feature>
<protein>
    <submittedName>
        <fullName evidence="11">General alpha-glucoside permease</fullName>
    </submittedName>
</protein>
<dbReference type="GeneID" id="28733778"/>
<feature type="transmembrane region" description="Helical" evidence="9">
    <location>
        <begin position="230"/>
        <end position="251"/>
    </location>
</feature>
<keyword evidence="7" id="KW-0462">Maltose metabolism</keyword>
<evidence type="ECO:0000256" key="6">
    <source>
        <dbReference type="ARBA" id="ARBA00023136"/>
    </source>
</evidence>
<dbReference type="VEuPathDB" id="FungiDB:AB675_1968"/>
<dbReference type="GO" id="GO:0016020">
    <property type="term" value="C:membrane"/>
    <property type="evidence" value="ECO:0007669"/>
    <property type="project" value="UniProtKB-SubCell"/>
</dbReference>
<dbReference type="SUPFAM" id="SSF103473">
    <property type="entry name" value="MFS general substrate transporter"/>
    <property type="match status" value="1"/>
</dbReference>
<keyword evidence="4 9" id="KW-0812">Transmembrane</keyword>
<keyword evidence="3 8" id="KW-0813">Transport</keyword>
<reference evidence="11 12" key="1">
    <citation type="submission" date="2015-06" db="EMBL/GenBank/DDBJ databases">
        <title>Draft genome of the ant-associated black yeast Phialophora attae CBS 131958.</title>
        <authorList>
            <person name="Moreno L.F."/>
            <person name="Stielow B.J."/>
            <person name="de Hoog S."/>
            <person name="Vicente V.A."/>
            <person name="Weiss V.A."/>
            <person name="de Vries M."/>
            <person name="Cruz L.M."/>
            <person name="Souza E.M."/>
        </authorList>
    </citation>
    <scope>NUCLEOTIDE SEQUENCE [LARGE SCALE GENOMIC DNA]</scope>
    <source>
        <strain evidence="11 12">CBS 131958</strain>
    </source>
</reference>
<accession>A0A0N1P0W8</accession>
<comment type="similarity">
    <text evidence="2 8">Belongs to the major facilitator superfamily. Sugar transporter (TC 2.A.1.1) family.</text>
</comment>
<sequence length="542" mass="60008">MAATGGSHISHSQDEDVIEVGTGATSSAVHRLNETNTKFVALSGEAKLATEEEKSMTVLEALRLYPRAVGWSVLFSTAIAMEEKVWSPEHKKPGTYQISAPWQAGLSNGARVGEILGLLLNGYLAERFGMKKTMIGSLILLSGLLFIPFFAQNIETLQVATILLGFPWGVFQTLTTAYASEVCPVALRGYLTTYVNMMWGVGQIIASGVLRSLLGRKDEWSWRIPYGLQWMWIPPLLIGLSFAPESPWWLTRKQRYTDARKALLKLTPASSTDQIDQTLSMMRHTDEVEKEISAGTSFLDCFKGVNLRRTEATCIAWVIQASCGASLIGYSAYFFVQAGLDTTVSFDFSIGNYGIAITGVFISWFAMTYLGRRTIYVGGLACCVTVMFTIGFVNLAHTTAASYATGSLILVFTLTYDITVGTLAYSLVTEIPSSRLRTKTIVLARALYNCQGIINGVITPYMLNPDYWNWSGKAGFFWGGLGSVYLVWAYFRLPEPKGRTYEEIDVLFEQKVSARKFSTTKLDLFRVDNQTELETVAEQKAE</sequence>
<feature type="transmembrane region" description="Helical" evidence="9">
    <location>
        <begin position="314"/>
        <end position="336"/>
    </location>
</feature>
<feature type="transmembrane region" description="Helical" evidence="9">
    <location>
        <begin position="191"/>
        <end position="210"/>
    </location>
</feature>
<feature type="transmembrane region" description="Helical" evidence="9">
    <location>
        <begin position="157"/>
        <end position="179"/>
    </location>
</feature>
<evidence type="ECO:0000256" key="8">
    <source>
        <dbReference type="RuleBase" id="RU003346"/>
    </source>
</evidence>
<dbReference type="Pfam" id="PF00083">
    <property type="entry name" value="Sugar_tr"/>
    <property type="match status" value="1"/>
</dbReference>
<dbReference type="AlphaFoldDB" id="A0A0N1P0W8"/>
<keyword evidence="5 9" id="KW-1133">Transmembrane helix</keyword>
<comment type="subcellular location">
    <subcellularLocation>
        <location evidence="1">Membrane</location>
        <topology evidence="1">Multi-pass membrane protein</topology>
    </subcellularLocation>
</comment>
<feature type="transmembrane region" description="Helical" evidence="9">
    <location>
        <begin position="475"/>
        <end position="491"/>
    </location>
</feature>
<dbReference type="NCBIfam" id="TIGR00879">
    <property type="entry name" value="SP"/>
    <property type="match status" value="1"/>
</dbReference>
<dbReference type="Proteomes" id="UP000038010">
    <property type="component" value="Unassembled WGS sequence"/>
</dbReference>
<feature type="domain" description="Major facilitator superfamily (MFS) profile" evidence="10">
    <location>
        <begin position="56"/>
        <end position="497"/>
    </location>
</feature>
<keyword evidence="6 9" id="KW-0472">Membrane</keyword>
<gene>
    <name evidence="11" type="ORF">AB675_1968</name>
</gene>
<dbReference type="GO" id="GO:0000023">
    <property type="term" value="P:maltose metabolic process"/>
    <property type="evidence" value="ECO:0007669"/>
    <property type="project" value="UniProtKB-KW"/>
</dbReference>
<evidence type="ECO:0000313" key="12">
    <source>
        <dbReference type="Proteomes" id="UP000038010"/>
    </source>
</evidence>
<feature type="transmembrane region" description="Helical" evidence="9">
    <location>
        <begin position="374"/>
        <end position="396"/>
    </location>
</feature>
<dbReference type="InterPro" id="IPR003663">
    <property type="entry name" value="Sugar/inositol_transpt"/>
</dbReference>
<dbReference type="OrthoDB" id="6612291at2759"/>
<dbReference type="PROSITE" id="PS50850">
    <property type="entry name" value="MFS"/>
    <property type="match status" value="1"/>
</dbReference>
<organism evidence="11 12">
    <name type="scientific">Cyphellophora attinorum</name>
    <dbReference type="NCBI Taxonomy" id="1664694"/>
    <lineage>
        <taxon>Eukaryota</taxon>
        <taxon>Fungi</taxon>
        <taxon>Dikarya</taxon>
        <taxon>Ascomycota</taxon>
        <taxon>Pezizomycotina</taxon>
        <taxon>Eurotiomycetes</taxon>
        <taxon>Chaetothyriomycetidae</taxon>
        <taxon>Chaetothyriales</taxon>
        <taxon>Cyphellophoraceae</taxon>
        <taxon>Cyphellophora</taxon>
    </lineage>
</organism>
<dbReference type="GO" id="GO:0005351">
    <property type="term" value="F:carbohydrate:proton symporter activity"/>
    <property type="evidence" value="ECO:0007669"/>
    <property type="project" value="TreeGrafter"/>
</dbReference>
<dbReference type="InterPro" id="IPR050360">
    <property type="entry name" value="MFS_Sugar_Transporters"/>
</dbReference>
<feature type="transmembrane region" description="Helical" evidence="9">
    <location>
        <begin position="440"/>
        <end position="463"/>
    </location>
</feature>
<dbReference type="RefSeq" id="XP_018002688.1">
    <property type="nucleotide sequence ID" value="XM_018141898.1"/>
</dbReference>
<dbReference type="PANTHER" id="PTHR48022">
    <property type="entry name" value="PLASTIDIC GLUCOSE TRANSPORTER 4"/>
    <property type="match status" value="1"/>
</dbReference>
<evidence type="ECO:0000256" key="5">
    <source>
        <dbReference type="ARBA" id="ARBA00022989"/>
    </source>
</evidence>
<evidence type="ECO:0000256" key="4">
    <source>
        <dbReference type="ARBA" id="ARBA00022692"/>
    </source>
</evidence>
<evidence type="ECO:0000256" key="3">
    <source>
        <dbReference type="ARBA" id="ARBA00022448"/>
    </source>
</evidence>
<feature type="transmembrane region" description="Helical" evidence="9">
    <location>
        <begin position="348"/>
        <end position="367"/>
    </location>
</feature>
<dbReference type="EMBL" id="LFJN01000006">
    <property type="protein sequence ID" value="KPI42725.1"/>
    <property type="molecule type" value="Genomic_DNA"/>
</dbReference>
<comment type="caution">
    <text evidence="11">The sequence shown here is derived from an EMBL/GenBank/DDBJ whole genome shotgun (WGS) entry which is preliminary data.</text>
</comment>
<feature type="transmembrane region" description="Helical" evidence="9">
    <location>
        <begin position="133"/>
        <end position="151"/>
    </location>
</feature>
<evidence type="ECO:0000259" key="10">
    <source>
        <dbReference type="PROSITE" id="PS50850"/>
    </source>
</evidence>
<dbReference type="InterPro" id="IPR020846">
    <property type="entry name" value="MFS_dom"/>
</dbReference>
<evidence type="ECO:0000256" key="7">
    <source>
        <dbReference type="ARBA" id="ARBA00026248"/>
    </source>
</evidence>
<keyword evidence="12" id="KW-1185">Reference proteome</keyword>
<proteinExistence type="inferred from homology"/>
<evidence type="ECO:0000256" key="9">
    <source>
        <dbReference type="SAM" id="Phobius"/>
    </source>
</evidence>
<dbReference type="InterPro" id="IPR036259">
    <property type="entry name" value="MFS_trans_sf"/>
</dbReference>
<evidence type="ECO:0000313" key="11">
    <source>
        <dbReference type="EMBL" id="KPI42725.1"/>
    </source>
</evidence>